<dbReference type="EMBL" id="OBMI01000002">
    <property type="protein sequence ID" value="SOB86419.1"/>
    <property type="molecule type" value="Genomic_DNA"/>
</dbReference>
<dbReference type="PANTHER" id="PTHR11934:SF0">
    <property type="entry name" value="RIBOSE-5-PHOSPHATE ISOMERASE"/>
    <property type="match status" value="1"/>
</dbReference>
<evidence type="ECO:0000256" key="3">
    <source>
        <dbReference type="NCBIfam" id="TIGR00021"/>
    </source>
</evidence>
<comment type="catalytic activity">
    <reaction evidence="1">
        <text>aldehydo-D-ribose 5-phosphate = D-ribulose 5-phosphate</text>
        <dbReference type="Rhea" id="RHEA:14657"/>
        <dbReference type="ChEBI" id="CHEBI:58121"/>
        <dbReference type="ChEBI" id="CHEBI:58273"/>
        <dbReference type="EC" id="5.3.1.6"/>
    </reaction>
</comment>
<dbReference type="NCBIfam" id="TIGR00021">
    <property type="entry name" value="rpiA"/>
    <property type="match status" value="1"/>
</dbReference>
<dbReference type="GO" id="GO:0006014">
    <property type="term" value="P:D-ribose metabolic process"/>
    <property type="evidence" value="ECO:0007669"/>
    <property type="project" value="TreeGrafter"/>
</dbReference>
<keyword evidence="2 4" id="KW-0413">Isomerase</keyword>
<dbReference type="PANTHER" id="PTHR11934">
    <property type="entry name" value="RIBOSE-5-PHOSPHATE ISOMERASE"/>
    <property type="match status" value="1"/>
</dbReference>
<dbReference type="FunFam" id="3.40.50.1360:FF:000001">
    <property type="entry name" value="Ribose-5-phosphate isomerase A"/>
    <property type="match status" value="1"/>
</dbReference>
<evidence type="ECO:0000313" key="5">
    <source>
        <dbReference type="Proteomes" id="UP000219494"/>
    </source>
</evidence>
<dbReference type="Gene3D" id="3.30.70.260">
    <property type="match status" value="1"/>
</dbReference>
<dbReference type="EC" id="5.3.1.6" evidence="3"/>
<evidence type="ECO:0000313" key="4">
    <source>
        <dbReference type="EMBL" id="SOB86419.1"/>
    </source>
</evidence>
<sequence>MFRGDGRAVVPISASMAADDDKRLAAEAAMAEVVDGMLVGLGTGSTAAHAIRALARRAGDGLRIDCVATSETSAALARGLGLSVRDFAAVASVDLTIDGADEIDGGCRAIKGAGGAMLREKCVAAASRRMVVIADGSKWVDRLGGAPVPVEVLPFAHSFVARVLEQRAMPVLRMVDKAPYLTDQRNVVLDCRFAGLDPAADATWLQSIPGVLGHGLFLSEVAAAYVAEHGNVTRLERSRGTG</sequence>
<accession>A0A285QYG3</accession>
<dbReference type="InterPro" id="IPR004788">
    <property type="entry name" value="Ribose5P_isomerase_type_A"/>
</dbReference>
<dbReference type="SUPFAM" id="SSF75445">
    <property type="entry name" value="D-ribose-5-phosphate isomerase (RpiA), lid domain"/>
    <property type="match status" value="1"/>
</dbReference>
<dbReference type="Pfam" id="PF06026">
    <property type="entry name" value="Rib_5-P_isom_A"/>
    <property type="match status" value="1"/>
</dbReference>
<gene>
    <name evidence="4" type="ORF">SAMN06297144_1524</name>
</gene>
<dbReference type="Proteomes" id="UP000219494">
    <property type="component" value="Unassembled WGS sequence"/>
</dbReference>
<dbReference type="InterPro" id="IPR037171">
    <property type="entry name" value="NagB/RpiA_transferase-like"/>
</dbReference>
<dbReference type="NCBIfam" id="NF001924">
    <property type="entry name" value="PRK00702.1"/>
    <property type="match status" value="1"/>
</dbReference>
<dbReference type="Gene3D" id="3.40.50.1360">
    <property type="match status" value="1"/>
</dbReference>
<organism evidence="4 5">
    <name type="scientific">Sphingomonas guangdongensis</name>
    <dbReference type="NCBI Taxonomy" id="1141890"/>
    <lineage>
        <taxon>Bacteria</taxon>
        <taxon>Pseudomonadati</taxon>
        <taxon>Pseudomonadota</taxon>
        <taxon>Alphaproteobacteria</taxon>
        <taxon>Sphingomonadales</taxon>
        <taxon>Sphingomonadaceae</taxon>
        <taxon>Sphingomonas</taxon>
    </lineage>
</organism>
<evidence type="ECO:0000256" key="1">
    <source>
        <dbReference type="ARBA" id="ARBA00001713"/>
    </source>
</evidence>
<dbReference type="SUPFAM" id="SSF100950">
    <property type="entry name" value="NagB/RpiA/CoA transferase-like"/>
    <property type="match status" value="1"/>
</dbReference>
<name>A0A285QYG3_9SPHN</name>
<dbReference type="GO" id="GO:0009052">
    <property type="term" value="P:pentose-phosphate shunt, non-oxidative branch"/>
    <property type="evidence" value="ECO:0007669"/>
    <property type="project" value="InterPro"/>
</dbReference>
<keyword evidence="5" id="KW-1185">Reference proteome</keyword>
<dbReference type="CDD" id="cd01398">
    <property type="entry name" value="RPI_A"/>
    <property type="match status" value="1"/>
</dbReference>
<evidence type="ECO:0000256" key="2">
    <source>
        <dbReference type="ARBA" id="ARBA00023235"/>
    </source>
</evidence>
<reference evidence="4 5" key="1">
    <citation type="submission" date="2017-07" db="EMBL/GenBank/DDBJ databases">
        <authorList>
            <person name="Sun Z.S."/>
            <person name="Albrecht U."/>
            <person name="Echele G."/>
            <person name="Lee C.C."/>
        </authorList>
    </citation>
    <scope>NUCLEOTIDE SEQUENCE [LARGE SCALE GENOMIC DNA]</scope>
    <source>
        <strain evidence="4 5">CGMCC 1.12672</strain>
    </source>
</reference>
<protein>
    <recommendedName>
        <fullName evidence="3">Ribose 5-phosphate isomerase A</fullName>
        <ecNumber evidence="3">5.3.1.6</ecNumber>
    </recommendedName>
</protein>
<dbReference type="AlphaFoldDB" id="A0A285QYG3"/>
<dbReference type="GO" id="GO:0004751">
    <property type="term" value="F:ribose-5-phosphate isomerase activity"/>
    <property type="evidence" value="ECO:0007669"/>
    <property type="project" value="UniProtKB-UniRule"/>
</dbReference>
<dbReference type="GO" id="GO:0005829">
    <property type="term" value="C:cytosol"/>
    <property type="evidence" value="ECO:0007669"/>
    <property type="project" value="TreeGrafter"/>
</dbReference>
<proteinExistence type="predicted"/>